<feature type="compositionally biased region" description="Basic and acidic residues" evidence="7">
    <location>
        <begin position="264"/>
        <end position="279"/>
    </location>
</feature>
<dbReference type="Pfam" id="PF00512">
    <property type="entry name" value="HisKA"/>
    <property type="match status" value="1"/>
</dbReference>
<dbReference type="Proteomes" id="UP000076881">
    <property type="component" value="Unassembled WGS sequence"/>
</dbReference>
<feature type="region of interest" description="Disordered" evidence="7">
    <location>
        <begin position="1036"/>
        <end position="1125"/>
    </location>
</feature>
<dbReference type="SUPFAM" id="SSF52172">
    <property type="entry name" value="CheY-like"/>
    <property type="match status" value="1"/>
</dbReference>
<evidence type="ECO:0000259" key="9">
    <source>
        <dbReference type="PROSITE" id="PS50110"/>
    </source>
</evidence>
<dbReference type="GO" id="GO:0009927">
    <property type="term" value="F:histidine phosphotransfer kinase activity"/>
    <property type="evidence" value="ECO:0007669"/>
    <property type="project" value="TreeGrafter"/>
</dbReference>
<feature type="region of interest" description="Disordered" evidence="7">
    <location>
        <begin position="462"/>
        <end position="513"/>
    </location>
</feature>
<evidence type="ECO:0000256" key="7">
    <source>
        <dbReference type="SAM" id="MobiDB-lite"/>
    </source>
</evidence>
<feature type="region of interest" description="Disordered" evidence="7">
    <location>
        <begin position="372"/>
        <end position="405"/>
    </location>
</feature>
<dbReference type="InterPro" id="IPR001789">
    <property type="entry name" value="Sig_transdc_resp-reg_receiver"/>
</dbReference>
<keyword evidence="11" id="KW-1185">Reference proteome</keyword>
<evidence type="ECO:0000256" key="6">
    <source>
        <dbReference type="PROSITE-ProRule" id="PRU00169"/>
    </source>
</evidence>
<dbReference type="InterPro" id="IPR036097">
    <property type="entry name" value="HisK_dim/P_sf"/>
</dbReference>
<dbReference type="GO" id="GO:0005524">
    <property type="term" value="F:ATP binding"/>
    <property type="evidence" value="ECO:0007669"/>
    <property type="project" value="UniProtKB-KW"/>
</dbReference>
<dbReference type="InterPro" id="IPR011006">
    <property type="entry name" value="CheY-like_superfamily"/>
</dbReference>
<evidence type="ECO:0000256" key="5">
    <source>
        <dbReference type="ARBA" id="ARBA00022777"/>
    </source>
</evidence>
<dbReference type="SMART" id="SM00387">
    <property type="entry name" value="HATPase_c"/>
    <property type="match status" value="1"/>
</dbReference>
<keyword evidence="5" id="KW-0418">Kinase</keyword>
<reference evidence="10 11" key="1">
    <citation type="journal article" date="2016" name="Genome Biol. Evol.">
        <title>Divergent and convergent evolution of fungal pathogenicity.</title>
        <authorList>
            <person name="Shang Y."/>
            <person name="Xiao G."/>
            <person name="Zheng P."/>
            <person name="Cen K."/>
            <person name="Zhan S."/>
            <person name="Wang C."/>
        </authorList>
    </citation>
    <scope>NUCLEOTIDE SEQUENCE [LARGE SCALE GENOMIC DNA]</scope>
    <source>
        <strain evidence="10 11">RCEF 1005</strain>
    </source>
</reference>
<evidence type="ECO:0000313" key="11">
    <source>
        <dbReference type="Proteomes" id="UP000076881"/>
    </source>
</evidence>
<dbReference type="PRINTS" id="PR00344">
    <property type="entry name" value="BCTRLSENSOR"/>
</dbReference>
<dbReference type="SMART" id="SM00388">
    <property type="entry name" value="HisKA"/>
    <property type="match status" value="1"/>
</dbReference>
<feature type="compositionally biased region" description="Polar residues" evidence="7">
    <location>
        <begin position="294"/>
        <end position="308"/>
    </location>
</feature>
<dbReference type="SUPFAM" id="SSF55781">
    <property type="entry name" value="GAF domain-like"/>
    <property type="match status" value="1"/>
</dbReference>
<dbReference type="SUPFAM" id="SSF55874">
    <property type="entry name" value="ATPase domain of HSP90 chaperone/DNA topoisomerase II/histidine kinase"/>
    <property type="match status" value="1"/>
</dbReference>
<dbReference type="CDD" id="cd00082">
    <property type="entry name" value="HisKA"/>
    <property type="match status" value="1"/>
</dbReference>
<dbReference type="InterPro" id="IPR003594">
    <property type="entry name" value="HATPase_dom"/>
</dbReference>
<dbReference type="Pfam" id="PF00072">
    <property type="entry name" value="Response_reg"/>
    <property type="match status" value="1"/>
</dbReference>
<dbReference type="PROSITE" id="PS50109">
    <property type="entry name" value="HIS_KIN"/>
    <property type="match status" value="1"/>
</dbReference>
<dbReference type="InterPro" id="IPR003661">
    <property type="entry name" value="HisK_dim/P_dom"/>
</dbReference>
<gene>
    <name evidence="10" type="ORF">LEL_06118</name>
</gene>
<comment type="caution">
    <text evidence="10">The sequence shown here is derived from an EMBL/GenBank/DDBJ whole genome shotgun (WGS) entry which is preliminary data.</text>
</comment>
<dbReference type="STRING" id="1081108.A0A168GFU7"/>
<feature type="modified residue" description="4-aspartylphosphate" evidence="6">
    <location>
        <position position="1185"/>
    </location>
</feature>
<name>A0A168GFU7_CORDF</name>
<dbReference type="GO" id="GO:0005886">
    <property type="term" value="C:plasma membrane"/>
    <property type="evidence" value="ECO:0007669"/>
    <property type="project" value="TreeGrafter"/>
</dbReference>
<dbReference type="InterPro" id="IPR004358">
    <property type="entry name" value="Sig_transdc_His_kin-like_C"/>
</dbReference>
<protein>
    <recommendedName>
        <fullName evidence="2">histidine kinase</fullName>
        <ecNumber evidence="2">2.7.13.3</ecNumber>
    </recommendedName>
</protein>
<feature type="region of interest" description="Disordered" evidence="7">
    <location>
        <begin position="237"/>
        <end position="339"/>
    </location>
</feature>
<dbReference type="SMART" id="SM00448">
    <property type="entry name" value="REC"/>
    <property type="match status" value="1"/>
</dbReference>
<dbReference type="GO" id="GO:0000155">
    <property type="term" value="F:phosphorelay sensor kinase activity"/>
    <property type="evidence" value="ECO:0007669"/>
    <property type="project" value="InterPro"/>
</dbReference>
<dbReference type="Gene3D" id="3.30.450.40">
    <property type="match status" value="1"/>
</dbReference>
<keyword evidence="10" id="KW-0067">ATP-binding</keyword>
<dbReference type="CDD" id="cd17546">
    <property type="entry name" value="REC_hyHK_CKI1_RcsC-like"/>
    <property type="match status" value="1"/>
</dbReference>
<comment type="catalytic activity">
    <reaction evidence="1">
        <text>ATP + protein L-histidine = ADP + protein N-phospho-L-histidine.</text>
        <dbReference type="EC" id="2.7.13.3"/>
    </reaction>
</comment>
<dbReference type="Gene3D" id="3.40.50.2300">
    <property type="match status" value="1"/>
</dbReference>
<accession>A0A168GFU7</accession>
<dbReference type="PANTHER" id="PTHR43047">
    <property type="entry name" value="TWO-COMPONENT HISTIDINE PROTEIN KINASE"/>
    <property type="match status" value="1"/>
</dbReference>
<dbReference type="InterPro" id="IPR029016">
    <property type="entry name" value="GAF-like_dom_sf"/>
</dbReference>
<dbReference type="PROSITE" id="PS50110">
    <property type="entry name" value="RESPONSE_REGULATORY"/>
    <property type="match status" value="1"/>
</dbReference>
<dbReference type="InterPro" id="IPR036890">
    <property type="entry name" value="HATPase_C_sf"/>
</dbReference>
<dbReference type="EC" id="2.7.13.3" evidence="2"/>
<sequence>MAVRPVKIVSEAMRERETFRYDSSLPTDFHHLSDGDVLPSSELANASDAILSALAQLGAYQTKTDRAFISLFDATHQYIIAETVSSMRITPDLPSAASHVPLALRGNAIPRHQGTCDHVLYLSTTGTEDASELPLSFVPNLVVDPRFATRPYCQFGDGGQFYAGVPIRTRRGINIGAFCVMSQTTPVGWDDQCPRYLRDISRAIMDHLENKRSKVTSRMNERMNRGLGSFIEGKATLTGWQSGPNSEAFMDHDKHEGGLNTRQQHMERDWQDAKDRDDPNAGSRRHSTHVIAAESQTPVVEIDPSTTLHEYDTRHSVKSNPRKQHSHAKQSKSEEDGPSEVFSRAANILREAFEVEGSVFVDVTVGAYALSPDTDSPAPADADDMGGQLSSTSGSDDQAPPLHEAPDVMSDVLGFSTTEASSINGTQLPQTVGKLPNRFIAKLLRRYPNGKIFNFDAVGDLQPSDSSDDEGKAAGQPTDIAASTHNGDGEDTDGSQKALRNRRPGRFSRQREGEHIHQAFPGARSVAFFPMRNSKRDRWLAGGFIYTLAPTRVFSIEGELSFLRAFERVITAELLSLEQVQVDRAKSDALGSLSHELRSPLHGVILGTELLNDTELSGFQGNTTHMIETCCRTLLDTIDHMLDYSKVNSFASKDIEGPPTPTAKRPGMRQKLKSNQFGKKLHINARLDGIIEEVAQSVFAGFNFQHMSIRQLSKHASSGFSDTAAHNQLDFTQAMEQLSPTLGTLADQMFQLGRVSVYLCIDQSCNWIFNMQPGAIRRIFMNLFGNALKYTQSGFIRVSLTQHPHASNHTSSERLVKLTVQDTGKGMSKDYMQHRMFVPFSQEDELTPGTGLGLSLVRTIVSQLCGRIHVKSRIGVGTTVVVTLPLEQSLESPDTLSNLPEEDKLFEEQRRELKGLRIRIHGFDGPGAGSEERIIIESICRDWLQLELVPDHGSSPDIVLRSASALPETFEQSADLARTPNVVLCKDALTAYQRLRTYDTAGQGGIFEFISQPIGPRTFAKSLLLAYKRWMGLSSIKAPPRPAGPSRAHSTLSSNLMLPPRPSRPSRAHSTYSAGQPPKEFKDEVLQPLVSPSATALVSEPRADDTANVLEPTEDAPPPTPLLLDDAESETESKILLVDDNHINLKILAAFMGKLGRAYEMVVNGKEAVDAYTARPEQYDAILMDISMPVMDGLEATRRIRAFEHRSRCRRMVAVLALTGLASDSIHKEASDSGVDMFLTKPVRLKTLSEALQSINVLDS</sequence>
<evidence type="ECO:0000256" key="1">
    <source>
        <dbReference type="ARBA" id="ARBA00000085"/>
    </source>
</evidence>
<feature type="compositionally biased region" description="Basic residues" evidence="7">
    <location>
        <begin position="499"/>
        <end position="508"/>
    </location>
</feature>
<keyword evidence="4" id="KW-0808">Transferase</keyword>
<evidence type="ECO:0000256" key="2">
    <source>
        <dbReference type="ARBA" id="ARBA00012438"/>
    </source>
</evidence>
<feature type="domain" description="Histidine kinase" evidence="8">
    <location>
        <begin position="592"/>
        <end position="888"/>
    </location>
</feature>
<organism evidence="10 11">
    <name type="scientific">Akanthomyces lecanii RCEF 1005</name>
    <dbReference type="NCBI Taxonomy" id="1081108"/>
    <lineage>
        <taxon>Eukaryota</taxon>
        <taxon>Fungi</taxon>
        <taxon>Dikarya</taxon>
        <taxon>Ascomycota</taxon>
        <taxon>Pezizomycotina</taxon>
        <taxon>Sordariomycetes</taxon>
        <taxon>Hypocreomycetidae</taxon>
        <taxon>Hypocreales</taxon>
        <taxon>Cordycipitaceae</taxon>
        <taxon>Akanthomyces</taxon>
        <taxon>Cordyceps confragosa</taxon>
    </lineage>
</organism>
<dbReference type="Gene3D" id="3.30.565.10">
    <property type="entry name" value="Histidine kinase-like ATPase, C-terminal domain"/>
    <property type="match status" value="1"/>
</dbReference>
<keyword evidence="3 6" id="KW-0597">Phosphoprotein</keyword>
<feature type="domain" description="Response regulatory" evidence="9">
    <location>
        <begin position="1134"/>
        <end position="1256"/>
    </location>
</feature>
<feature type="compositionally biased region" description="Basic residues" evidence="7">
    <location>
        <begin position="316"/>
        <end position="330"/>
    </location>
</feature>
<dbReference type="PANTHER" id="PTHR43047:SF72">
    <property type="entry name" value="OSMOSENSING HISTIDINE PROTEIN KINASE SLN1"/>
    <property type="match status" value="1"/>
</dbReference>
<dbReference type="OrthoDB" id="21225at2759"/>
<keyword evidence="10" id="KW-0547">Nucleotide-binding</keyword>
<dbReference type="AlphaFoldDB" id="A0A168GFU7"/>
<evidence type="ECO:0000313" key="10">
    <source>
        <dbReference type="EMBL" id="OAA76434.1"/>
    </source>
</evidence>
<dbReference type="EMBL" id="AZHF01000004">
    <property type="protein sequence ID" value="OAA76434.1"/>
    <property type="molecule type" value="Genomic_DNA"/>
</dbReference>
<evidence type="ECO:0000256" key="4">
    <source>
        <dbReference type="ARBA" id="ARBA00022679"/>
    </source>
</evidence>
<evidence type="ECO:0000259" key="8">
    <source>
        <dbReference type="PROSITE" id="PS50109"/>
    </source>
</evidence>
<dbReference type="InterPro" id="IPR005467">
    <property type="entry name" value="His_kinase_dom"/>
</dbReference>
<proteinExistence type="predicted"/>
<dbReference type="Pfam" id="PF02518">
    <property type="entry name" value="HATPase_c"/>
    <property type="match status" value="1"/>
</dbReference>
<evidence type="ECO:0000256" key="3">
    <source>
        <dbReference type="ARBA" id="ARBA00022553"/>
    </source>
</evidence>
<dbReference type="SUPFAM" id="SSF47384">
    <property type="entry name" value="Homodimeric domain of signal transducing histidine kinase"/>
    <property type="match status" value="1"/>
</dbReference>
<dbReference type="Gene3D" id="1.10.287.130">
    <property type="match status" value="1"/>
</dbReference>